<reference evidence="1" key="1">
    <citation type="submission" date="2021-01" db="EMBL/GenBank/DDBJ databases">
        <title>Whole genome shotgun sequence of Planotetraspora thailandica NBRC 104271.</title>
        <authorList>
            <person name="Komaki H."/>
            <person name="Tamura T."/>
        </authorList>
    </citation>
    <scope>NUCLEOTIDE SEQUENCE</scope>
    <source>
        <strain evidence="1">NBRC 104271</strain>
    </source>
</reference>
<name>A0A8J3UX93_9ACTN</name>
<evidence type="ECO:0000313" key="2">
    <source>
        <dbReference type="Proteomes" id="UP000605992"/>
    </source>
</evidence>
<evidence type="ECO:0000313" key="1">
    <source>
        <dbReference type="EMBL" id="GII53739.1"/>
    </source>
</evidence>
<dbReference type="AlphaFoldDB" id="A0A8J3UX93"/>
<evidence type="ECO:0008006" key="3">
    <source>
        <dbReference type="Google" id="ProtNLM"/>
    </source>
</evidence>
<organism evidence="1 2">
    <name type="scientific">Planotetraspora thailandica</name>
    <dbReference type="NCBI Taxonomy" id="487172"/>
    <lineage>
        <taxon>Bacteria</taxon>
        <taxon>Bacillati</taxon>
        <taxon>Actinomycetota</taxon>
        <taxon>Actinomycetes</taxon>
        <taxon>Streptosporangiales</taxon>
        <taxon>Streptosporangiaceae</taxon>
        <taxon>Planotetraspora</taxon>
    </lineage>
</organism>
<gene>
    <name evidence="1" type="ORF">Pth03_21280</name>
</gene>
<dbReference type="EMBL" id="BOOR01000010">
    <property type="protein sequence ID" value="GII53739.1"/>
    <property type="molecule type" value="Genomic_DNA"/>
</dbReference>
<dbReference type="Proteomes" id="UP000605992">
    <property type="component" value="Unassembled WGS sequence"/>
</dbReference>
<proteinExistence type="predicted"/>
<protein>
    <recommendedName>
        <fullName evidence="3">Carboxypeptidase regulatory-like domain-containing protein</fullName>
    </recommendedName>
</protein>
<comment type="caution">
    <text evidence="1">The sequence shown here is derived from an EMBL/GenBank/DDBJ whole genome shotgun (WGS) entry which is preliminary data.</text>
</comment>
<accession>A0A8J3UX93</accession>
<keyword evidence="2" id="KW-1185">Reference proteome</keyword>
<sequence>MVGGDSGILEVAASSDSDITTVSATLTATDGTTTVETLQLFSGTAKDGVWQSARLKDLPYGDYTLSVTVTDTDGDETTAQAATDVVFRRMTRVKQQAVTPATLDFQHSQVLATGTLVAFDPRTGDETPLAGTEVRLTVGNYVVSKLTASDGSYRISMAAQASTPGEPVAIQVEAYDPNALGLITIYSAAIPSRLYETRVRLDKTAQRFNYGTKLVVSGIVEYLDGATWKPAPGVLVSIDYDYANARSGSDGRFTLTYPFILNNDGTWHITVTPSEQLNPFLVSSQATFTVDVVNKVTVSLSSSGLDEFSDLRFRGQMSSSSSVLPATRKIYVQQSSNGSSGWKNLGYFTVGKSGAFDITGWVQHPKGYWRLYFPAQTDYQAAYSKTVHYSRIETRIVSFNAAPEPIRKGSYATVKGTMQTLSGSKFVGKSKTRVYIYHRAKGAKTYKYLGYTTTNTKGQFSKKFKANKDGYWAAAWFTPNSRYVNAYSLDDYVDVR</sequence>